<feature type="non-terminal residue" evidence="1">
    <location>
        <position position="16"/>
    </location>
</feature>
<organism evidence="1 2">
    <name type="scientific">Smittium culicis</name>
    <dbReference type="NCBI Taxonomy" id="133412"/>
    <lineage>
        <taxon>Eukaryota</taxon>
        <taxon>Fungi</taxon>
        <taxon>Fungi incertae sedis</taxon>
        <taxon>Zoopagomycota</taxon>
        <taxon>Kickxellomycotina</taxon>
        <taxon>Harpellomycetes</taxon>
        <taxon>Harpellales</taxon>
        <taxon>Legeriomycetaceae</taxon>
        <taxon>Smittium</taxon>
    </lineage>
</organism>
<evidence type="ECO:0000313" key="1">
    <source>
        <dbReference type="EMBL" id="OMJ13168.1"/>
    </source>
</evidence>
<dbReference type="EMBL" id="LSSN01003599">
    <property type="protein sequence ID" value="OMJ13168.1"/>
    <property type="molecule type" value="Genomic_DNA"/>
</dbReference>
<sequence>MSSANATQYPPSMQSL</sequence>
<gene>
    <name evidence="1" type="ORF">AYI70_g8672</name>
</gene>
<evidence type="ECO:0000313" key="2">
    <source>
        <dbReference type="Proteomes" id="UP000187283"/>
    </source>
</evidence>
<dbReference type="Proteomes" id="UP000187283">
    <property type="component" value="Unassembled WGS sequence"/>
</dbReference>
<name>A0A1R1XEY2_9FUNG</name>
<protein>
    <submittedName>
        <fullName evidence="1">Uncharacterized protein</fullName>
    </submittedName>
</protein>
<proteinExistence type="predicted"/>
<keyword evidence="2" id="KW-1185">Reference proteome</keyword>
<reference evidence="1 2" key="1">
    <citation type="submission" date="2017-01" db="EMBL/GenBank/DDBJ databases">
        <authorList>
            <person name="Mah S.A."/>
            <person name="Swanson W.J."/>
            <person name="Moy G.W."/>
            <person name="Vacquier V.D."/>
        </authorList>
    </citation>
    <scope>NUCLEOTIDE SEQUENCE [LARGE SCALE GENOMIC DNA]</scope>
    <source>
        <strain evidence="1 2">GSMNP</strain>
    </source>
</reference>
<dbReference type="AlphaFoldDB" id="A0A1R1XEY2"/>
<accession>A0A1R1XEY2</accession>
<comment type="caution">
    <text evidence="1">The sequence shown here is derived from an EMBL/GenBank/DDBJ whole genome shotgun (WGS) entry which is preliminary data.</text>
</comment>